<dbReference type="EMBL" id="JZWV01000907">
    <property type="protein sequence ID" value="KJY26734.1"/>
    <property type="molecule type" value="Genomic_DNA"/>
</dbReference>
<dbReference type="InterPro" id="IPR011990">
    <property type="entry name" value="TPR-like_helical_dom_sf"/>
</dbReference>
<organism evidence="2 3">
    <name type="scientific">Streptomyces katrae</name>
    <dbReference type="NCBI Taxonomy" id="68223"/>
    <lineage>
        <taxon>Bacteria</taxon>
        <taxon>Bacillati</taxon>
        <taxon>Actinomycetota</taxon>
        <taxon>Actinomycetes</taxon>
        <taxon>Kitasatosporales</taxon>
        <taxon>Streptomycetaceae</taxon>
        <taxon>Streptomyces</taxon>
    </lineage>
</organism>
<gene>
    <name evidence="2" type="ORF">VR44_29280</name>
</gene>
<evidence type="ECO:0000313" key="3">
    <source>
        <dbReference type="Proteomes" id="UP000033551"/>
    </source>
</evidence>
<name>A0A0F4IYJ2_9ACTN</name>
<dbReference type="Proteomes" id="UP000033551">
    <property type="component" value="Unassembled WGS sequence"/>
</dbReference>
<protein>
    <submittedName>
        <fullName evidence="2">Uncharacterized protein</fullName>
    </submittedName>
</protein>
<dbReference type="AlphaFoldDB" id="A0A0F4IYJ2"/>
<comment type="caution">
    <text evidence="2">The sequence shown here is derived from an EMBL/GenBank/DDBJ whole genome shotgun (WGS) entry which is preliminary data.</text>
</comment>
<sequence>MAFFRSRDRRDNTQRADDLLAGARALYEAGRHAEAEAEARSVAAAVGRHPDDLAVPMAVSIAALAASAQGRHEEALAETKSAGVLDRAFTRAERAQETGLVDLNEAMALFSPRPWPSSGWTVPPRPVRGLRPATRSAWRPSGRTIPARFRPARCSTASTAPDRVR</sequence>
<accession>A0A0F4IYJ2</accession>
<keyword evidence="3" id="KW-1185">Reference proteome</keyword>
<feature type="non-terminal residue" evidence="2">
    <location>
        <position position="165"/>
    </location>
</feature>
<evidence type="ECO:0000256" key="1">
    <source>
        <dbReference type="SAM" id="MobiDB-lite"/>
    </source>
</evidence>
<feature type="region of interest" description="Disordered" evidence="1">
    <location>
        <begin position="126"/>
        <end position="165"/>
    </location>
</feature>
<proteinExistence type="predicted"/>
<evidence type="ECO:0000313" key="2">
    <source>
        <dbReference type="EMBL" id="KJY26734.1"/>
    </source>
</evidence>
<dbReference type="STRING" id="68223.GCA_002028425_03928"/>
<dbReference type="SUPFAM" id="SSF48452">
    <property type="entry name" value="TPR-like"/>
    <property type="match status" value="1"/>
</dbReference>
<reference evidence="2 3" key="1">
    <citation type="submission" date="2015-02" db="EMBL/GenBank/DDBJ databases">
        <authorList>
            <person name="Ju K.-S."/>
            <person name="Doroghazi J.R."/>
            <person name="Metcalf W."/>
        </authorList>
    </citation>
    <scope>NUCLEOTIDE SEQUENCE [LARGE SCALE GENOMIC DNA]</scope>
    <source>
        <strain evidence="2 3">NRRL ISP-5550</strain>
    </source>
</reference>